<gene>
    <name evidence="1" type="ORF">QFC19_008498</name>
</gene>
<sequence length="528" mass="57359">MSNTLVTTRGLVIAPRTKPHGGPSPIAIAASPQSLAGSPPSTQVSQIQTSKEWVLPPRPKPGRKPSVDTPASKRKAQNRAAQRAFRERRATRVQELEEKLAEVEKERDVKEMGLVNTINKLKVENQFLLKSLEQLRSEVAGIRNARSPTNPSPSSSTYSVQQISPAPSADSPPNFSYKKTIQPAPISSNSTAIKPRASSDFDCGVCIKDECLCEDVGLKAKSSLSTLNDLVETFQPVAAVPLKRKSSLEIDFTTQFGTSKRKPLPDFKKLKKSKREVVVQDPAPKKMFDEGSPVDNCGFCTDDTPCVCREAAKEAAKISRSMEAHIEEDEEDEEEDDEVTKMLPPIQNSSIRKTSLPVMHPGPSVEIRDITNLNTGAVPPVTAEPKKLSGCTGNPGTCEQCQMDPLSTLFCSTVANKANESNERSSDRSSSDRSPSRTSLPRTDSRSNIPMALTSAPTTPGTPGTPGVTGANGIFIPCADAYKTLSRHKQFNSVDFSTLVGKLTTRGMQVEVQSVANVLRELDRRVYN</sequence>
<accession>A0ACC2V1N3</accession>
<evidence type="ECO:0000313" key="2">
    <source>
        <dbReference type="Proteomes" id="UP001241377"/>
    </source>
</evidence>
<name>A0ACC2V1N3_9TREE</name>
<dbReference type="Proteomes" id="UP001241377">
    <property type="component" value="Unassembled WGS sequence"/>
</dbReference>
<dbReference type="EMBL" id="JASBWR010000128">
    <property type="protein sequence ID" value="KAJ9093003.1"/>
    <property type="molecule type" value="Genomic_DNA"/>
</dbReference>
<comment type="caution">
    <text evidence="1">The sequence shown here is derived from an EMBL/GenBank/DDBJ whole genome shotgun (WGS) entry which is preliminary data.</text>
</comment>
<protein>
    <submittedName>
        <fullName evidence="1">Uncharacterized protein</fullName>
    </submittedName>
</protein>
<keyword evidence="2" id="KW-1185">Reference proteome</keyword>
<proteinExistence type="predicted"/>
<reference evidence="1" key="1">
    <citation type="submission" date="2023-04" db="EMBL/GenBank/DDBJ databases">
        <title>Draft Genome sequencing of Naganishia species isolated from polar environments using Oxford Nanopore Technology.</title>
        <authorList>
            <person name="Leo P."/>
            <person name="Venkateswaran K."/>
        </authorList>
    </citation>
    <scope>NUCLEOTIDE SEQUENCE</scope>
    <source>
        <strain evidence="1">MNA-CCFEE 5261</strain>
    </source>
</reference>
<organism evidence="1 2">
    <name type="scientific">Naganishia cerealis</name>
    <dbReference type="NCBI Taxonomy" id="610337"/>
    <lineage>
        <taxon>Eukaryota</taxon>
        <taxon>Fungi</taxon>
        <taxon>Dikarya</taxon>
        <taxon>Basidiomycota</taxon>
        <taxon>Agaricomycotina</taxon>
        <taxon>Tremellomycetes</taxon>
        <taxon>Filobasidiales</taxon>
        <taxon>Filobasidiaceae</taxon>
        <taxon>Naganishia</taxon>
    </lineage>
</organism>
<evidence type="ECO:0000313" key="1">
    <source>
        <dbReference type="EMBL" id="KAJ9093003.1"/>
    </source>
</evidence>